<gene>
    <name evidence="2" type="ORF">NESM_000801600</name>
</gene>
<feature type="region of interest" description="Disordered" evidence="1">
    <location>
        <begin position="187"/>
        <end position="208"/>
    </location>
</feature>
<feature type="region of interest" description="Disordered" evidence="1">
    <location>
        <begin position="869"/>
        <end position="1076"/>
    </location>
</feature>
<feature type="compositionally biased region" description="Low complexity" evidence="1">
    <location>
        <begin position="538"/>
        <end position="549"/>
    </location>
</feature>
<comment type="caution">
    <text evidence="2">The sequence shown here is derived from an EMBL/GenBank/DDBJ whole genome shotgun (WGS) entry which is preliminary data.</text>
</comment>
<organism evidence="2 3">
    <name type="scientific">Novymonas esmeraldas</name>
    <dbReference type="NCBI Taxonomy" id="1808958"/>
    <lineage>
        <taxon>Eukaryota</taxon>
        <taxon>Discoba</taxon>
        <taxon>Euglenozoa</taxon>
        <taxon>Kinetoplastea</taxon>
        <taxon>Metakinetoplastina</taxon>
        <taxon>Trypanosomatida</taxon>
        <taxon>Trypanosomatidae</taxon>
        <taxon>Novymonas</taxon>
    </lineage>
</organism>
<dbReference type="InterPro" id="IPR052109">
    <property type="entry name" value="SRRM_Domain-Containing"/>
</dbReference>
<feature type="compositionally biased region" description="Low complexity" evidence="1">
    <location>
        <begin position="106"/>
        <end position="116"/>
    </location>
</feature>
<reference evidence="2 3" key="1">
    <citation type="journal article" date="2021" name="MBio">
        <title>A New Model Trypanosomatid, Novymonas esmeraldas: Genomic Perception of Its 'Candidatus Pandoraea novymonadis' Endosymbiont.</title>
        <authorList>
            <person name="Zakharova A."/>
            <person name="Saura A."/>
            <person name="Butenko A."/>
            <person name="Podesvova L."/>
            <person name="Warmusova S."/>
            <person name="Kostygov A.Y."/>
            <person name="Nenarokova A."/>
            <person name="Lukes J."/>
            <person name="Opperdoes F.R."/>
            <person name="Yurchenko V."/>
        </authorList>
    </citation>
    <scope>NUCLEOTIDE SEQUENCE [LARGE SCALE GENOMIC DNA]</scope>
    <source>
        <strain evidence="2 3">E262AT.01</strain>
    </source>
</reference>
<evidence type="ECO:0000256" key="1">
    <source>
        <dbReference type="SAM" id="MobiDB-lite"/>
    </source>
</evidence>
<accession>A0AAW0EZU6</accession>
<feature type="compositionally biased region" description="Low complexity" evidence="1">
    <location>
        <begin position="879"/>
        <end position="904"/>
    </location>
</feature>
<feature type="compositionally biased region" description="Low complexity" evidence="1">
    <location>
        <begin position="632"/>
        <end position="647"/>
    </location>
</feature>
<feature type="region of interest" description="Disordered" evidence="1">
    <location>
        <begin position="43"/>
        <end position="126"/>
    </location>
</feature>
<protein>
    <submittedName>
        <fullName evidence="2">Uncharacterized protein</fullName>
    </submittedName>
</protein>
<feature type="region of interest" description="Disordered" evidence="1">
    <location>
        <begin position="527"/>
        <end position="549"/>
    </location>
</feature>
<keyword evidence="3" id="KW-1185">Reference proteome</keyword>
<sequence>MRQRTVSRSRARSQASIFNAEEDDLRVGLQRLLDKLRQHQPLFTEEDVTAISFPPEGSSSVGGSPHSSAPPSPRHSPSRVDNEDATMEDVVKGGGSLLPMTRGGRAPTASPAGTSSPPSPSSGVIDLDAPLSPPLFLTAVNIFDAKQLAKSRRVATDALRLVRQAYALIWRDPGYLATMMNGEPCAAPGSGRCRPAPPPPPSASRSKSSSCFQSLFATAAPAPTQRPDRRLALQLDECVRALLVYANASVYLCQSVSTNPRTLLLLAFIACAARQLEEAEGGSEQCGDGPGTVADIIVGDRNLRAEMGKLEGVWRSCGIEGRVADYLRECYLTEFLLDAALPPAVCSARYDGLQMAVYEKKQRITSDVVASRTGFAHMMRVAPLRGLCGLANMSAFGNPRLRARLLDRMATEGVVERLAAEMAGAMEDILVPAAAAGSPTHSPLKRPRQSPVRTGSPPHQRSRAGATSPVSRRGSAERAASADRERRAGAVARASTGLERLVDSEPTPVERIGQCVDILMLLTCPNLRPPDGTEESPSRSSTSSASAAVRSTTWASRDGALHEISLYLLAICFLSKTHARYAELSSLQLYAADCVLQWAAYSGAFYAMVVRAMDTLLDLVESIAAAPPPPSATRRSSLSPRRTSCSRNTSPQKTTAKETAEEDRQAEARGRRLLLQLLPGDEAGLLPLLTNLLQYTIHAQANAKSVRRWFRFLADGLLPDVFEAPQLTNGRRSSAAWGRAAQQQQQQEHQPQRSQQEARSPVRGRGSSPPPGVRAAVRSPGGADDAADVPVLARDLTRSEVVAAAPYFCFARRVAEETSWRDGVQPLFGKVVLLAVHVIVSQGHRCNLLFGQACACYDTVAPLLLRQSQQGGGGGGTKSCGSRSPRSSWRSSQSNSSSTVCRRSTLLMHQREEEEEEARAGRQARDRASSEEPGVARSVGRSDDEEEVFIGSTGRRGSPPVRRRQRGSPARRSDASEERRSRTPPEPSGVAGLSPFINSPSRSLVFYDAHSPSGTDGGDTSPHDSSSGRRQRSSPTRGRRRSSVGSGSSGGGGSSLRAALDDAVTATESPEAVTRSWSGRLSLRVILSSIGGHSEAPLLDLGGRAE</sequence>
<dbReference type="PANTHER" id="PTHR34755">
    <property type="entry name" value="SERINE/ARGININE REPETITIVE MATRIX PROTEIN 3-RELATED"/>
    <property type="match status" value="1"/>
</dbReference>
<feature type="compositionally biased region" description="Basic residues" evidence="1">
    <location>
        <begin position="1029"/>
        <end position="1042"/>
    </location>
</feature>
<proteinExistence type="predicted"/>
<dbReference type="EMBL" id="JAECZO010000149">
    <property type="protein sequence ID" value="KAK7198419.1"/>
    <property type="molecule type" value="Genomic_DNA"/>
</dbReference>
<dbReference type="PANTHER" id="PTHR34755:SF4">
    <property type="entry name" value="F-BOX DOMAIN-CONTAINING PROTEIN"/>
    <property type="match status" value="1"/>
</dbReference>
<feature type="region of interest" description="Disordered" evidence="1">
    <location>
        <begin position="436"/>
        <end position="495"/>
    </location>
</feature>
<name>A0AAW0EZU6_9TRYP</name>
<feature type="compositionally biased region" description="Basic and acidic residues" evidence="1">
    <location>
        <begin position="655"/>
        <end position="665"/>
    </location>
</feature>
<evidence type="ECO:0000313" key="2">
    <source>
        <dbReference type="EMBL" id="KAK7198419.1"/>
    </source>
</evidence>
<feature type="region of interest" description="Disordered" evidence="1">
    <location>
        <begin position="627"/>
        <end position="665"/>
    </location>
</feature>
<feature type="compositionally biased region" description="Low complexity" evidence="1">
    <location>
        <begin position="951"/>
        <end position="960"/>
    </location>
</feature>
<feature type="region of interest" description="Disordered" evidence="1">
    <location>
        <begin position="732"/>
        <end position="784"/>
    </location>
</feature>
<feature type="compositionally biased region" description="Low complexity" evidence="1">
    <location>
        <begin position="732"/>
        <end position="767"/>
    </location>
</feature>
<feature type="compositionally biased region" description="Basic and acidic residues" evidence="1">
    <location>
        <begin position="971"/>
        <end position="983"/>
    </location>
</feature>
<dbReference type="Proteomes" id="UP001430356">
    <property type="component" value="Unassembled WGS sequence"/>
</dbReference>
<feature type="compositionally biased region" description="Low complexity" evidence="1">
    <location>
        <begin position="52"/>
        <end position="67"/>
    </location>
</feature>
<feature type="compositionally biased region" description="Basic and acidic residues" evidence="1">
    <location>
        <begin position="474"/>
        <end position="488"/>
    </location>
</feature>
<evidence type="ECO:0000313" key="3">
    <source>
        <dbReference type="Proteomes" id="UP001430356"/>
    </source>
</evidence>
<dbReference type="AlphaFoldDB" id="A0AAW0EZU6"/>
<feature type="compositionally biased region" description="Basic and acidic residues" evidence="1">
    <location>
        <begin position="918"/>
        <end position="930"/>
    </location>
</feature>